<keyword evidence="10 12" id="KW-0413">Isomerase</keyword>
<evidence type="ECO:0000256" key="12">
    <source>
        <dbReference type="RuleBase" id="RU003658"/>
    </source>
</evidence>
<dbReference type="Pfam" id="PF00977">
    <property type="entry name" value="His_biosynth"/>
    <property type="match status" value="1"/>
</dbReference>
<dbReference type="GO" id="GO:0005737">
    <property type="term" value="C:cytoplasm"/>
    <property type="evidence" value="ECO:0007669"/>
    <property type="project" value="UniProtKB-SubCell"/>
</dbReference>
<comment type="subcellular location">
    <subcellularLocation>
        <location evidence="2 12">Cytoplasm</location>
    </subcellularLocation>
</comment>
<name>A0A0P9F939_9CHLR</name>
<evidence type="ECO:0000256" key="7">
    <source>
        <dbReference type="ARBA" id="ARBA00022490"/>
    </source>
</evidence>
<dbReference type="InterPro" id="IPR011060">
    <property type="entry name" value="RibuloseP-bd_barrel"/>
</dbReference>
<dbReference type="InterPro" id="IPR023016">
    <property type="entry name" value="HisA/PriA"/>
</dbReference>
<comment type="pathway">
    <text evidence="3 12">Amino-acid biosynthesis; L-histidine biosynthesis; L-histidine from 5-phospho-alpha-D-ribose 1-diphosphate: step 4/9.</text>
</comment>
<dbReference type="GO" id="GO:0000105">
    <property type="term" value="P:L-histidine biosynthetic process"/>
    <property type="evidence" value="ECO:0007669"/>
    <property type="project" value="UniProtKB-UniRule"/>
</dbReference>
<keyword evidence="8 11" id="KW-0028">Amino-acid biosynthesis</keyword>
<gene>
    <name evidence="13" type="ORF">SE17_35230</name>
</gene>
<comment type="catalytic activity">
    <reaction evidence="1 12">
        <text>1-(5-phospho-beta-D-ribosyl)-5-[(5-phospho-beta-D-ribosylamino)methylideneamino]imidazole-4-carboxamide = 5-[(5-phospho-1-deoxy-D-ribulos-1-ylimino)methylamino]-1-(5-phospho-beta-D-ribosyl)imidazole-4-carboxamide</text>
        <dbReference type="Rhea" id="RHEA:15469"/>
        <dbReference type="ChEBI" id="CHEBI:58435"/>
        <dbReference type="ChEBI" id="CHEBI:58525"/>
        <dbReference type="EC" id="5.3.1.16"/>
    </reaction>
</comment>
<dbReference type="CDD" id="cd04732">
    <property type="entry name" value="HisA"/>
    <property type="match status" value="1"/>
</dbReference>
<evidence type="ECO:0000256" key="3">
    <source>
        <dbReference type="ARBA" id="ARBA00005133"/>
    </source>
</evidence>
<dbReference type="InterPro" id="IPR006062">
    <property type="entry name" value="His_biosynth"/>
</dbReference>
<evidence type="ECO:0000256" key="8">
    <source>
        <dbReference type="ARBA" id="ARBA00022605"/>
    </source>
</evidence>
<reference evidence="13 14" key="1">
    <citation type="submission" date="2015-09" db="EMBL/GenBank/DDBJ databases">
        <title>Draft genome sequence of Kouleothrix aurantiaca JCM 19913.</title>
        <authorList>
            <person name="Hemp J."/>
        </authorList>
    </citation>
    <scope>NUCLEOTIDE SEQUENCE [LARGE SCALE GENOMIC DNA]</scope>
    <source>
        <strain evidence="13 14">COM-B</strain>
    </source>
</reference>
<sequence>MNIIPAIDIKDGKCVRLYQGDFARMTVYDNDPAAVARRWADQGAQMIHVVDLDGAREGHPVNTDVIFSIVQSVPVPIQIGGGLRDEKAVLAALGLGVARVVLGTAAVEQPELIARLVERYGDEIAIGVDARDGIVATDGWTTQSQVTATALVDHMAALGVRHIIYTDIARDGTLSEPNFGAIGALVRPGGPAIIASGGVGQLAHIERLAGLAVDAVIV</sequence>
<protein>
    <recommendedName>
        <fullName evidence="6 12">1-(5-phosphoribosyl)-5-[(5-phosphoribosylamino)methylideneamino] imidazole-4-carboxamide isomerase</fullName>
        <ecNumber evidence="5 12">5.3.1.16</ecNumber>
    </recommendedName>
</protein>
<proteinExistence type="inferred from homology"/>
<evidence type="ECO:0000256" key="10">
    <source>
        <dbReference type="ARBA" id="ARBA00023235"/>
    </source>
</evidence>
<evidence type="ECO:0000256" key="4">
    <source>
        <dbReference type="ARBA" id="ARBA00009667"/>
    </source>
</evidence>
<dbReference type="EC" id="5.3.1.16" evidence="5 12"/>
<keyword evidence="14" id="KW-1185">Reference proteome</keyword>
<comment type="similarity">
    <text evidence="4 11">Belongs to the HisA/HisF family.</text>
</comment>
<feature type="non-terminal residue" evidence="13">
    <location>
        <position position="218"/>
    </location>
</feature>
<evidence type="ECO:0000256" key="5">
    <source>
        <dbReference type="ARBA" id="ARBA00012550"/>
    </source>
</evidence>
<comment type="caution">
    <text evidence="13">The sequence shown here is derived from an EMBL/GenBank/DDBJ whole genome shotgun (WGS) entry which is preliminary data.</text>
</comment>
<keyword evidence="7 12" id="KW-0963">Cytoplasm</keyword>
<evidence type="ECO:0000313" key="13">
    <source>
        <dbReference type="EMBL" id="KPV48968.1"/>
    </source>
</evidence>
<evidence type="ECO:0000256" key="2">
    <source>
        <dbReference type="ARBA" id="ARBA00004496"/>
    </source>
</evidence>
<dbReference type="GO" id="GO:0000162">
    <property type="term" value="P:L-tryptophan biosynthetic process"/>
    <property type="evidence" value="ECO:0007669"/>
    <property type="project" value="TreeGrafter"/>
</dbReference>
<dbReference type="AlphaFoldDB" id="A0A0P9F939"/>
<evidence type="ECO:0000256" key="6">
    <source>
        <dbReference type="ARBA" id="ARBA00018464"/>
    </source>
</evidence>
<organism evidence="13 14">
    <name type="scientific">Kouleothrix aurantiaca</name>
    <dbReference type="NCBI Taxonomy" id="186479"/>
    <lineage>
        <taxon>Bacteria</taxon>
        <taxon>Bacillati</taxon>
        <taxon>Chloroflexota</taxon>
        <taxon>Chloroflexia</taxon>
        <taxon>Chloroflexales</taxon>
        <taxon>Roseiflexineae</taxon>
        <taxon>Roseiflexaceae</taxon>
        <taxon>Kouleothrix</taxon>
    </lineage>
</organism>
<dbReference type="UniPathway" id="UPA00031">
    <property type="reaction ID" value="UER00009"/>
</dbReference>
<evidence type="ECO:0000256" key="11">
    <source>
        <dbReference type="RuleBase" id="RU003657"/>
    </source>
</evidence>
<dbReference type="InterPro" id="IPR006063">
    <property type="entry name" value="HisA_bact_arch"/>
</dbReference>
<dbReference type="Proteomes" id="UP000050509">
    <property type="component" value="Unassembled WGS sequence"/>
</dbReference>
<dbReference type="HAMAP" id="MF_01014">
    <property type="entry name" value="HisA"/>
    <property type="match status" value="1"/>
</dbReference>
<dbReference type="EMBL" id="LJCR01002274">
    <property type="protein sequence ID" value="KPV48968.1"/>
    <property type="molecule type" value="Genomic_DNA"/>
</dbReference>
<keyword evidence="9 11" id="KW-0368">Histidine biosynthesis</keyword>
<dbReference type="InterPro" id="IPR044524">
    <property type="entry name" value="Isoase_HisA-like"/>
</dbReference>
<dbReference type="PANTHER" id="PTHR43090:SF2">
    <property type="entry name" value="1-(5-PHOSPHORIBOSYL)-5-[(5-PHOSPHORIBOSYLAMINO)METHYLIDENEAMINO] IMIDAZOLE-4-CARBOXAMIDE ISOMERASE"/>
    <property type="match status" value="1"/>
</dbReference>
<dbReference type="InterPro" id="IPR013785">
    <property type="entry name" value="Aldolase_TIM"/>
</dbReference>
<evidence type="ECO:0000313" key="14">
    <source>
        <dbReference type="Proteomes" id="UP000050509"/>
    </source>
</evidence>
<dbReference type="PANTHER" id="PTHR43090">
    <property type="entry name" value="1-(5-PHOSPHORIBOSYL)-5-[(5-PHOSPHORIBOSYLAMINO)METHYLIDENEAMINO] IMIDAZOLE-4-CARBOXAMIDE ISOMERASE"/>
    <property type="match status" value="1"/>
</dbReference>
<dbReference type="Gene3D" id="3.20.20.70">
    <property type="entry name" value="Aldolase class I"/>
    <property type="match status" value="1"/>
</dbReference>
<dbReference type="NCBIfam" id="TIGR00007">
    <property type="entry name" value="1-(5-phosphoribosyl)-5-[(5-phosphoribosylamino)methylideneamino]imidazole-4-carboxamide isomerase"/>
    <property type="match status" value="1"/>
</dbReference>
<evidence type="ECO:0000256" key="1">
    <source>
        <dbReference type="ARBA" id="ARBA00000901"/>
    </source>
</evidence>
<dbReference type="FunFam" id="3.20.20.70:FF:000009">
    <property type="entry name" value="1-(5-phosphoribosyl)-5-[(5-phosphoribosylamino)methylideneamino] imidazole-4-carboxamide isomerase"/>
    <property type="match status" value="1"/>
</dbReference>
<dbReference type="PATRIC" id="fig|186479.3.peg.4445"/>
<accession>A0A0P9F939</accession>
<evidence type="ECO:0000256" key="9">
    <source>
        <dbReference type="ARBA" id="ARBA00023102"/>
    </source>
</evidence>
<dbReference type="GO" id="GO:0003949">
    <property type="term" value="F:1-(5-phosphoribosyl)-5-[(5-phosphoribosylamino)methylideneamino]imidazole-4-carboxamide isomerase activity"/>
    <property type="evidence" value="ECO:0007669"/>
    <property type="project" value="UniProtKB-UniRule"/>
</dbReference>
<dbReference type="SUPFAM" id="SSF51366">
    <property type="entry name" value="Ribulose-phoshate binding barrel"/>
    <property type="match status" value="1"/>
</dbReference>